<evidence type="ECO:0000313" key="10">
    <source>
        <dbReference type="Proteomes" id="UP000321548"/>
    </source>
</evidence>
<feature type="transmembrane region" description="Helical" evidence="8">
    <location>
        <begin position="21"/>
        <end position="43"/>
    </location>
</feature>
<evidence type="ECO:0000256" key="5">
    <source>
        <dbReference type="ARBA" id="ARBA00022989"/>
    </source>
</evidence>
<dbReference type="AlphaFoldDB" id="A0A5C8P4R7"/>
<dbReference type="RefSeq" id="WP_147702650.1">
    <property type="nucleotide sequence ID" value="NZ_VDUY01000001.1"/>
</dbReference>
<name>A0A5C8P4R7_9BURK</name>
<dbReference type="GO" id="GO:0005886">
    <property type="term" value="C:plasma membrane"/>
    <property type="evidence" value="ECO:0007669"/>
    <property type="project" value="UniProtKB-SubCell"/>
</dbReference>
<sequence>MPALASRSRGGRSRRMVNDINVVPYIDVMLVLLVIFMVTAPLVPPGAIDLPRAGRSTAKTDKYIEVQVFADGTMRLRTGNTGDPSERRVARADLEGSVRALLAEHGEAMPVVISGDRAVRYERVIEVLGDLQQMNIARVALMVKPGN</sequence>
<comment type="caution">
    <text evidence="9">The sequence shown here is derived from an EMBL/GenBank/DDBJ whole genome shotgun (WGS) entry which is preliminary data.</text>
</comment>
<evidence type="ECO:0000313" key="9">
    <source>
        <dbReference type="EMBL" id="TXL68510.1"/>
    </source>
</evidence>
<dbReference type="OrthoDB" id="9798629at2"/>
<evidence type="ECO:0000256" key="2">
    <source>
        <dbReference type="ARBA" id="ARBA00005811"/>
    </source>
</evidence>
<evidence type="ECO:0000256" key="6">
    <source>
        <dbReference type="ARBA" id="ARBA00023136"/>
    </source>
</evidence>
<dbReference type="GO" id="GO:0022857">
    <property type="term" value="F:transmembrane transporter activity"/>
    <property type="evidence" value="ECO:0007669"/>
    <property type="project" value="InterPro"/>
</dbReference>
<keyword evidence="4 7" id="KW-0812">Transmembrane</keyword>
<keyword evidence="10" id="KW-1185">Reference proteome</keyword>
<dbReference type="GO" id="GO:0015031">
    <property type="term" value="P:protein transport"/>
    <property type="evidence" value="ECO:0007669"/>
    <property type="project" value="UniProtKB-KW"/>
</dbReference>
<reference evidence="9 10" key="1">
    <citation type="submission" date="2019-06" db="EMBL/GenBank/DDBJ databases">
        <title>Quisquiliibacterium sp. nov., isolated from a maize field.</title>
        <authorList>
            <person name="Lin S.-Y."/>
            <person name="Tsai C.-F."/>
            <person name="Young C.-C."/>
        </authorList>
    </citation>
    <scope>NUCLEOTIDE SEQUENCE [LARGE SCALE GENOMIC DNA]</scope>
    <source>
        <strain evidence="9 10">CC-CFT501</strain>
    </source>
</reference>
<dbReference type="Gene3D" id="3.30.420.270">
    <property type="match status" value="1"/>
</dbReference>
<accession>A0A5C8P4R7</accession>
<keyword evidence="6 8" id="KW-0472">Membrane</keyword>
<dbReference type="Proteomes" id="UP000321548">
    <property type="component" value="Unassembled WGS sequence"/>
</dbReference>
<keyword evidence="7" id="KW-0653">Protein transport</keyword>
<organism evidence="9 10">
    <name type="scientific">Zeimonas arvi</name>
    <dbReference type="NCBI Taxonomy" id="2498847"/>
    <lineage>
        <taxon>Bacteria</taxon>
        <taxon>Pseudomonadati</taxon>
        <taxon>Pseudomonadota</taxon>
        <taxon>Betaproteobacteria</taxon>
        <taxon>Burkholderiales</taxon>
        <taxon>Burkholderiaceae</taxon>
        <taxon>Zeimonas</taxon>
    </lineage>
</organism>
<gene>
    <name evidence="9" type="ORF">FHP08_02170</name>
</gene>
<evidence type="ECO:0000256" key="4">
    <source>
        <dbReference type="ARBA" id="ARBA00022692"/>
    </source>
</evidence>
<dbReference type="PANTHER" id="PTHR30558:SF7">
    <property type="entry name" value="TOL-PAL SYSTEM PROTEIN TOLR"/>
    <property type="match status" value="1"/>
</dbReference>
<keyword evidence="3" id="KW-1003">Cell membrane</keyword>
<dbReference type="EMBL" id="VDUY01000001">
    <property type="protein sequence ID" value="TXL68510.1"/>
    <property type="molecule type" value="Genomic_DNA"/>
</dbReference>
<comment type="subcellular location">
    <subcellularLocation>
        <location evidence="1">Cell membrane</location>
        <topology evidence="1">Single-pass membrane protein</topology>
    </subcellularLocation>
    <subcellularLocation>
        <location evidence="7">Cell membrane</location>
        <topology evidence="7">Single-pass type II membrane protein</topology>
    </subcellularLocation>
</comment>
<keyword evidence="7" id="KW-0813">Transport</keyword>
<evidence type="ECO:0000256" key="7">
    <source>
        <dbReference type="RuleBase" id="RU003879"/>
    </source>
</evidence>
<dbReference type="InterPro" id="IPR003400">
    <property type="entry name" value="ExbD"/>
</dbReference>
<protein>
    <submittedName>
        <fullName evidence="9">Protein TolR</fullName>
    </submittedName>
</protein>
<proteinExistence type="inferred from homology"/>
<evidence type="ECO:0000256" key="8">
    <source>
        <dbReference type="SAM" id="Phobius"/>
    </source>
</evidence>
<dbReference type="PANTHER" id="PTHR30558">
    <property type="entry name" value="EXBD MEMBRANE COMPONENT OF PMF-DRIVEN MACROMOLECULE IMPORT SYSTEM"/>
    <property type="match status" value="1"/>
</dbReference>
<keyword evidence="5 8" id="KW-1133">Transmembrane helix</keyword>
<evidence type="ECO:0000256" key="3">
    <source>
        <dbReference type="ARBA" id="ARBA00022475"/>
    </source>
</evidence>
<evidence type="ECO:0000256" key="1">
    <source>
        <dbReference type="ARBA" id="ARBA00004162"/>
    </source>
</evidence>
<dbReference type="Pfam" id="PF02472">
    <property type="entry name" value="ExbD"/>
    <property type="match status" value="1"/>
</dbReference>
<comment type="similarity">
    <text evidence="2 7">Belongs to the ExbD/TolR family.</text>
</comment>